<sequence length="129" mass="13212">MLRIFSTHGLFGFLLVGLMITSCGGNTSSNTPSGGGGNTTSQTQTPSGGGGNTTSQTQTQTPPRTLTVSVPSLGTSYTVTESTTSGDINTAATEGAGECVNRFGISQRNTTCQAEVRAAASQARDFIRR</sequence>
<dbReference type="AlphaFoldDB" id="A0A6H2C3X3"/>
<dbReference type="KEGG" id="dfs:HGD76_19565"/>
<feature type="region of interest" description="Disordered" evidence="1">
    <location>
        <begin position="28"/>
        <end position="89"/>
    </location>
</feature>
<evidence type="ECO:0000256" key="2">
    <source>
        <dbReference type="SAM" id="SignalP"/>
    </source>
</evidence>
<proteinExistence type="predicted"/>
<evidence type="ECO:0000313" key="4">
    <source>
        <dbReference type="Proteomes" id="UP000502433"/>
    </source>
</evidence>
<reference evidence="3 4" key="2">
    <citation type="submission" date="2020-04" db="EMBL/GenBank/DDBJ databases">
        <authorList>
            <person name="Fomenkov A."/>
            <person name="Anton B.P."/>
            <person name="Roberts R.J."/>
        </authorList>
    </citation>
    <scope>NUCLEOTIDE SEQUENCE [LARGE SCALE GENOMIC DNA]</scope>
    <source>
        <strain evidence="3 4">CCAP 1403/13f</strain>
    </source>
</reference>
<name>A0A6H2C3X3_DOLFA</name>
<accession>A0A6H2C3X3</accession>
<protein>
    <submittedName>
        <fullName evidence="3">Uncharacterized protein</fullName>
    </submittedName>
</protein>
<organism evidence="3 4">
    <name type="scientific">Dolichospermum flos-aquae CCAP 1403/13F</name>
    <dbReference type="NCBI Taxonomy" id="315271"/>
    <lineage>
        <taxon>Bacteria</taxon>
        <taxon>Bacillati</taxon>
        <taxon>Cyanobacteriota</taxon>
        <taxon>Cyanophyceae</taxon>
        <taxon>Nostocales</taxon>
        <taxon>Aphanizomenonaceae</taxon>
        <taxon>Dolichospermum</taxon>
    </lineage>
</organism>
<dbReference type="EMBL" id="CP051206">
    <property type="protein sequence ID" value="QJB46041.1"/>
    <property type="molecule type" value="Genomic_DNA"/>
</dbReference>
<evidence type="ECO:0000256" key="1">
    <source>
        <dbReference type="SAM" id="MobiDB-lite"/>
    </source>
</evidence>
<feature type="compositionally biased region" description="Low complexity" evidence="1">
    <location>
        <begin position="53"/>
        <end position="63"/>
    </location>
</feature>
<dbReference type="PROSITE" id="PS51257">
    <property type="entry name" value="PROKAR_LIPOPROTEIN"/>
    <property type="match status" value="1"/>
</dbReference>
<feature type="chain" id="PRO_5026200464" evidence="2">
    <location>
        <begin position="25"/>
        <end position="129"/>
    </location>
</feature>
<dbReference type="Proteomes" id="UP000502433">
    <property type="component" value="Chromosome"/>
</dbReference>
<keyword evidence="2" id="KW-0732">Signal</keyword>
<reference evidence="3 4" key="1">
    <citation type="submission" date="2020-04" db="EMBL/GenBank/DDBJ databases">
        <title>Genome-Wide Identification of 5-Methylcytosine Sites in Bacterial Genomes By High-Throughput Sequencing of MspJI Restriction Fragments.</title>
        <authorList>
            <person name="Wu V."/>
        </authorList>
    </citation>
    <scope>NUCLEOTIDE SEQUENCE [LARGE SCALE GENOMIC DNA]</scope>
    <source>
        <strain evidence="3 4">CCAP 1403/13f</strain>
    </source>
</reference>
<evidence type="ECO:0000313" key="3">
    <source>
        <dbReference type="EMBL" id="QJB46041.1"/>
    </source>
</evidence>
<dbReference type="RefSeq" id="WP_168696760.1">
    <property type="nucleotide sequence ID" value="NZ_CP051206.1"/>
</dbReference>
<feature type="signal peptide" evidence="2">
    <location>
        <begin position="1"/>
        <end position="24"/>
    </location>
</feature>
<feature type="compositionally biased region" description="Polar residues" evidence="1">
    <location>
        <begin position="64"/>
        <end position="89"/>
    </location>
</feature>
<gene>
    <name evidence="3" type="ORF">HGD76_19565</name>
</gene>